<proteinExistence type="predicted"/>
<reference evidence="1" key="1">
    <citation type="submission" date="2024-05" db="EMBL/GenBank/DDBJ databases">
        <authorList>
            <person name="Badawy S."/>
            <person name="Skurnik M."/>
        </authorList>
    </citation>
    <scope>NUCLEOTIDE SEQUENCE</scope>
</reference>
<sequence length="125" mass="14799">MEIKYKEFCIGTWMYTGELITCCNLYKGDLNYTRGKVIKFWNSQFYLMDLGTGFSCKATDMLDYTLMDDAALFQESLVFDKKYICTLEEIVEIQRRIKCIHRECIDKWCKTGETNFSNHFNLGEE</sequence>
<name>A0AAU7PH27_9CAUD</name>
<dbReference type="EMBL" id="PP777464">
    <property type="protein sequence ID" value="XBS49193.1"/>
    <property type="molecule type" value="Genomic_DNA"/>
</dbReference>
<organism evidence="1">
    <name type="scientific">Escherichia phage fEgEco12</name>
    <dbReference type="NCBI Taxonomy" id="3158837"/>
    <lineage>
        <taxon>Viruses</taxon>
        <taxon>Duplodnaviria</taxon>
        <taxon>Heunggongvirae</taxon>
        <taxon>Uroviricota</taxon>
        <taxon>Caudoviricetes</taxon>
    </lineage>
</organism>
<protein>
    <submittedName>
        <fullName evidence="1">Uncharacterized protein</fullName>
    </submittedName>
</protein>
<evidence type="ECO:0000313" key="1">
    <source>
        <dbReference type="EMBL" id="XBS49193.1"/>
    </source>
</evidence>
<accession>A0AAU7PH27</accession>